<dbReference type="GO" id="GO:0009279">
    <property type="term" value="C:cell outer membrane"/>
    <property type="evidence" value="ECO:0007669"/>
    <property type="project" value="UniProtKB-SubCell"/>
</dbReference>
<evidence type="ECO:0000256" key="8">
    <source>
        <dbReference type="SAM" id="SignalP"/>
    </source>
</evidence>
<organism evidence="10 11">
    <name type="scientific">Enterobacter cancerogenus</name>
    <dbReference type="NCBI Taxonomy" id="69218"/>
    <lineage>
        <taxon>Bacteria</taxon>
        <taxon>Pseudomonadati</taxon>
        <taxon>Pseudomonadota</taxon>
        <taxon>Gammaproteobacteria</taxon>
        <taxon>Enterobacterales</taxon>
        <taxon>Enterobacteriaceae</taxon>
        <taxon>Enterobacter</taxon>
        <taxon>Enterobacter cloacae complex</taxon>
    </lineage>
</organism>
<evidence type="ECO:0000313" key="10">
    <source>
        <dbReference type="EMBL" id="VFS45040.1"/>
    </source>
</evidence>
<keyword evidence="3" id="KW-0813">Transport</keyword>
<comment type="similarity">
    <text evidence="2">Belongs to the fimbrial export usher family.</text>
</comment>
<dbReference type="GO" id="GO:0009297">
    <property type="term" value="P:pilus assembly"/>
    <property type="evidence" value="ECO:0007669"/>
    <property type="project" value="InterPro"/>
</dbReference>
<accession>A0A484Z9I1</accession>
<dbReference type="SUPFAM" id="SSF141729">
    <property type="entry name" value="FimD N-terminal domain-like"/>
    <property type="match status" value="1"/>
</dbReference>
<proteinExistence type="inferred from homology"/>
<dbReference type="InterPro" id="IPR037224">
    <property type="entry name" value="PapC_N_sf"/>
</dbReference>
<keyword evidence="6" id="KW-0472">Membrane</keyword>
<keyword evidence="7" id="KW-0998">Cell outer membrane</keyword>
<evidence type="ECO:0000256" key="4">
    <source>
        <dbReference type="ARBA" id="ARBA00022692"/>
    </source>
</evidence>
<dbReference type="InterPro" id="IPR025885">
    <property type="entry name" value="PapC_N"/>
</dbReference>
<evidence type="ECO:0000256" key="6">
    <source>
        <dbReference type="ARBA" id="ARBA00023136"/>
    </source>
</evidence>
<dbReference type="Pfam" id="PF00577">
    <property type="entry name" value="Usher"/>
    <property type="match status" value="1"/>
</dbReference>
<dbReference type="Gene3D" id="2.60.40.3110">
    <property type="match status" value="1"/>
</dbReference>
<protein>
    <submittedName>
        <fullName evidence="10">Protein YehB</fullName>
    </submittedName>
</protein>
<keyword evidence="5 8" id="KW-0732">Signal</keyword>
<feature type="domain" description="PapC N-terminal" evidence="9">
    <location>
        <begin position="32"/>
        <end position="169"/>
    </location>
</feature>
<evidence type="ECO:0000256" key="5">
    <source>
        <dbReference type="ARBA" id="ARBA00022729"/>
    </source>
</evidence>
<dbReference type="GO" id="GO:0015473">
    <property type="term" value="F:fimbrial usher porin activity"/>
    <property type="evidence" value="ECO:0007669"/>
    <property type="project" value="InterPro"/>
</dbReference>
<gene>
    <name evidence="10" type="primary">yehB_2</name>
    <name evidence="10" type="ORF">NCTC12126_06357</name>
</gene>
<reference evidence="10 11" key="1">
    <citation type="submission" date="2019-03" db="EMBL/GenBank/DDBJ databases">
        <authorList>
            <consortium name="Pathogen Informatics"/>
        </authorList>
    </citation>
    <scope>NUCLEOTIDE SEQUENCE [LARGE SCALE GENOMIC DNA]</scope>
    <source>
        <strain evidence="10 11">NCTC12126</strain>
    </source>
</reference>
<sequence length="372" mass="41811">MIFMKNSSLFRLRLLVQLVSLAIFSIHAEAETFNSSLLVGNSADMDWSNSRLVMTPGTYDLDVYVNNVWRGKFNLSVAHDDKGTLLMNKEDVALLDIQGLDDIVNKKSADKLDINTLLHGGRSTLVPGIMRLDLEVPQAFVKEHSRNWVSPQKWDQGINGLYSNYNFNYYNFHGLQENYSNSDNMFLSLNSGLNLFGWHLLDSSTWMRYSSMGKGSWLNNTRYFEKPIAVIDSVLRVGRSFTTSDYFDTVRFRGITLNKSRQMLPDSENVYMPVISGIATGSAVVSISQDGHIIHQVNVPPGPFAIRDLMPTGSRSDLSVRGEKYGWVILSRFVVPFSSIPNMLRPGSSDYQINVGAVDLRSVDDNSHFAPV</sequence>
<name>A0A484Z9I1_9ENTR</name>
<feature type="chain" id="PRO_5019756477" evidence="8">
    <location>
        <begin position="31"/>
        <end position="372"/>
    </location>
</feature>
<dbReference type="PANTHER" id="PTHR30451">
    <property type="entry name" value="OUTER MEMBRANE USHER PROTEIN"/>
    <property type="match status" value="1"/>
</dbReference>
<evidence type="ECO:0000313" key="11">
    <source>
        <dbReference type="Proteomes" id="UP000351155"/>
    </source>
</evidence>
<evidence type="ECO:0000256" key="1">
    <source>
        <dbReference type="ARBA" id="ARBA00004571"/>
    </source>
</evidence>
<dbReference type="Proteomes" id="UP000351155">
    <property type="component" value="Unassembled WGS sequence"/>
</dbReference>
<dbReference type="PANTHER" id="PTHR30451:SF5">
    <property type="entry name" value="SLR0019 PROTEIN"/>
    <property type="match status" value="1"/>
</dbReference>
<evidence type="ECO:0000256" key="7">
    <source>
        <dbReference type="ARBA" id="ARBA00023237"/>
    </source>
</evidence>
<dbReference type="Gene3D" id="3.10.20.410">
    <property type="match status" value="1"/>
</dbReference>
<dbReference type="EMBL" id="CAADIW010000086">
    <property type="protein sequence ID" value="VFS45040.1"/>
    <property type="molecule type" value="Genomic_DNA"/>
</dbReference>
<dbReference type="Pfam" id="PF13954">
    <property type="entry name" value="PapC_N"/>
    <property type="match status" value="1"/>
</dbReference>
<dbReference type="InterPro" id="IPR000015">
    <property type="entry name" value="Fimb_usher"/>
</dbReference>
<comment type="subcellular location">
    <subcellularLocation>
        <location evidence="1">Cell outer membrane</location>
        <topology evidence="1">Multi-pass membrane protein</topology>
    </subcellularLocation>
</comment>
<evidence type="ECO:0000259" key="9">
    <source>
        <dbReference type="Pfam" id="PF13954"/>
    </source>
</evidence>
<dbReference type="AlphaFoldDB" id="A0A484Z9I1"/>
<evidence type="ECO:0000256" key="3">
    <source>
        <dbReference type="ARBA" id="ARBA00022448"/>
    </source>
</evidence>
<evidence type="ECO:0000256" key="2">
    <source>
        <dbReference type="ARBA" id="ARBA00008064"/>
    </source>
</evidence>
<keyword evidence="4" id="KW-0812">Transmembrane</keyword>
<feature type="signal peptide" evidence="8">
    <location>
        <begin position="1"/>
        <end position="30"/>
    </location>
</feature>